<keyword evidence="3" id="KW-1185">Reference proteome</keyword>
<reference evidence="3" key="1">
    <citation type="journal article" date="2019" name="Int. J. Syst. Evol. Microbiol.">
        <title>The Global Catalogue of Microorganisms (GCM) 10K type strain sequencing project: providing services to taxonomists for standard genome sequencing and annotation.</title>
        <authorList>
            <consortium name="The Broad Institute Genomics Platform"/>
            <consortium name="The Broad Institute Genome Sequencing Center for Infectious Disease"/>
            <person name="Wu L."/>
            <person name="Ma J."/>
        </authorList>
    </citation>
    <scope>NUCLEOTIDE SEQUENCE [LARGE SCALE GENOMIC DNA]</scope>
    <source>
        <strain evidence="3">JCM 16925</strain>
    </source>
</reference>
<evidence type="ECO:0000313" key="3">
    <source>
        <dbReference type="Proteomes" id="UP001499984"/>
    </source>
</evidence>
<name>A0ABP7VJL3_9ACTN</name>
<feature type="region of interest" description="Disordered" evidence="1">
    <location>
        <begin position="1"/>
        <end position="63"/>
    </location>
</feature>
<evidence type="ECO:0000313" key="2">
    <source>
        <dbReference type="EMBL" id="GAA4068200.1"/>
    </source>
</evidence>
<dbReference type="Proteomes" id="UP001499984">
    <property type="component" value="Unassembled WGS sequence"/>
</dbReference>
<sequence length="63" mass="6216">MPTVTMLPCAPTPGTEILTGRIPVGSQNGDSAEGTTRGGNARNTSTNRGEEGGSNASLEGLAG</sequence>
<feature type="compositionally biased region" description="Polar residues" evidence="1">
    <location>
        <begin position="25"/>
        <end position="34"/>
    </location>
</feature>
<dbReference type="EMBL" id="BAAAZY010000012">
    <property type="protein sequence ID" value="GAA4068200.1"/>
    <property type="molecule type" value="Genomic_DNA"/>
</dbReference>
<comment type="caution">
    <text evidence="2">The sequence shown here is derived from an EMBL/GenBank/DDBJ whole genome shotgun (WGS) entry which is preliminary data.</text>
</comment>
<organism evidence="2 3">
    <name type="scientific">Streptomyces shaanxiensis</name>
    <dbReference type="NCBI Taxonomy" id="653357"/>
    <lineage>
        <taxon>Bacteria</taxon>
        <taxon>Bacillati</taxon>
        <taxon>Actinomycetota</taxon>
        <taxon>Actinomycetes</taxon>
        <taxon>Kitasatosporales</taxon>
        <taxon>Streptomycetaceae</taxon>
        <taxon>Streptomyces</taxon>
    </lineage>
</organism>
<gene>
    <name evidence="2" type="ORF">GCM10022233_49870</name>
</gene>
<accession>A0ABP7VJL3</accession>
<proteinExistence type="predicted"/>
<protein>
    <submittedName>
        <fullName evidence="2">Uncharacterized protein</fullName>
    </submittedName>
</protein>
<evidence type="ECO:0000256" key="1">
    <source>
        <dbReference type="SAM" id="MobiDB-lite"/>
    </source>
</evidence>